<name>A0A6D2JEF8_9BRAS</name>
<organism evidence="1 2">
    <name type="scientific">Microthlaspi erraticum</name>
    <dbReference type="NCBI Taxonomy" id="1685480"/>
    <lineage>
        <taxon>Eukaryota</taxon>
        <taxon>Viridiplantae</taxon>
        <taxon>Streptophyta</taxon>
        <taxon>Embryophyta</taxon>
        <taxon>Tracheophyta</taxon>
        <taxon>Spermatophyta</taxon>
        <taxon>Magnoliopsida</taxon>
        <taxon>eudicotyledons</taxon>
        <taxon>Gunneridae</taxon>
        <taxon>Pentapetalae</taxon>
        <taxon>rosids</taxon>
        <taxon>malvids</taxon>
        <taxon>Brassicales</taxon>
        <taxon>Brassicaceae</taxon>
        <taxon>Coluteocarpeae</taxon>
        <taxon>Microthlaspi</taxon>
    </lineage>
</organism>
<dbReference type="AlphaFoldDB" id="A0A6D2JEF8"/>
<reference evidence="1" key="1">
    <citation type="submission" date="2020-01" db="EMBL/GenBank/DDBJ databases">
        <authorList>
            <person name="Mishra B."/>
        </authorList>
    </citation>
    <scope>NUCLEOTIDE SEQUENCE [LARGE SCALE GENOMIC DNA]</scope>
</reference>
<evidence type="ECO:0000313" key="1">
    <source>
        <dbReference type="EMBL" id="CAA7035401.1"/>
    </source>
</evidence>
<proteinExistence type="predicted"/>
<gene>
    <name evidence="1" type="ORF">MERR_LOCUS22636</name>
</gene>
<comment type="caution">
    <text evidence="1">The sequence shown here is derived from an EMBL/GenBank/DDBJ whole genome shotgun (WGS) entry which is preliminary data.</text>
</comment>
<sequence length="151" mass="17124">MNSHLIQASEACFNGCCSSPFSSQSVTQKPEEELEFSVITPGASFLTREIKFTSQESLRTSFYDLITAFPDYLQTTQADHLRSTDYQNLSFSCHVLLNYTAQQQPLFSYSQFRQILESKPSLFNLSCTQVSSGKELLSLANEEKNQEIYES</sequence>
<dbReference type="Proteomes" id="UP000467841">
    <property type="component" value="Unassembled WGS sequence"/>
</dbReference>
<accession>A0A6D2JEF8</accession>
<evidence type="ECO:0000313" key="2">
    <source>
        <dbReference type="Proteomes" id="UP000467841"/>
    </source>
</evidence>
<keyword evidence="2" id="KW-1185">Reference proteome</keyword>
<dbReference type="EMBL" id="CACVBM020001157">
    <property type="protein sequence ID" value="CAA7035401.1"/>
    <property type="molecule type" value="Genomic_DNA"/>
</dbReference>
<protein>
    <submittedName>
        <fullName evidence="1">Uncharacterized protein</fullName>
    </submittedName>
</protein>